<evidence type="ECO:0000313" key="3">
    <source>
        <dbReference type="Proteomes" id="UP000070578"/>
    </source>
</evidence>
<dbReference type="EMBL" id="LSLI01000022">
    <property type="protein sequence ID" value="KXS32662.1"/>
    <property type="molecule type" value="Genomic_DNA"/>
</dbReference>
<accession>A0A139BUM6</accession>
<reference evidence="2 3" key="2">
    <citation type="submission" date="2016-03" db="EMBL/GenBank/DDBJ databases">
        <title>New uncultured bacterium of the family Gallionellaceae from acid mine drainage: description and reconstruction of genome based on metagenomic analysis of microbial community.</title>
        <authorList>
            <person name="Kadnikov V."/>
            <person name="Ivasenko D."/>
            <person name="Beletsky A."/>
            <person name="Mardanov A."/>
            <person name="Danilova E."/>
            <person name="Pimenov N."/>
            <person name="Karnachuk O."/>
            <person name="Ravin N."/>
        </authorList>
    </citation>
    <scope>NUCLEOTIDE SEQUENCE [LARGE SCALE GENOMIC DNA]</scope>
    <source>
        <strain evidence="2">ShG14-8</strain>
    </source>
</reference>
<feature type="region of interest" description="Disordered" evidence="1">
    <location>
        <begin position="1"/>
        <end position="26"/>
    </location>
</feature>
<protein>
    <submittedName>
        <fullName evidence="2">Uncharacterized protein</fullName>
    </submittedName>
</protein>
<proteinExistence type="predicted"/>
<dbReference type="Proteomes" id="UP000070578">
    <property type="component" value="Unassembled WGS sequence"/>
</dbReference>
<evidence type="ECO:0000313" key="2">
    <source>
        <dbReference type="EMBL" id="KXS32662.1"/>
    </source>
</evidence>
<sequence>MVNKPNHLGKKPSHNVASETEARQKIAKNRNVHQAHEDYFELFFNAASVSA</sequence>
<dbReference type="AlphaFoldDB" id="A0A139BUM6"/>
<gene>
    <name evidence="2" type="ORF">AWT59_1189</name>
</gene>
<reference evidence="2 3" key="1">
    <citation type="submission" date="2016-02" db="EMBL/GenBank/DDBJ databases">
        <authorList>
            <person name="Wen L."/>
            <person name="He K."/>
            <person name="Yang H."/>
        </authorList>
    </citation>
    <scope>NUCLEOTIDE SEQUENCE [LARGE SCALE GENOMIC DNA]</scope>
    <source>
        <strain evidence="2">ShG14-8</strain>
    </source>
</reference>
<name>A0A139BUM6_9PROT</name>
<comment type="caution">
    <text evidence="2">The sequence shown here is derived from an EMBL/GenBank/DDBJ whole genome shotgun (WGS) entry which is preliminary data.</text>
</comment>
<evidence type="ECO:0000256" key="1">
    <source>
        <dbReference type="SAM" id="MobiDB-lite"/>
    </source>
</evidence>
<organism evidence="2 3">
    <name type="scientific">Candidatus Gallionella acididurans</name>
    <dbReference type="NCBI Taxonomy" id="1796491"/>
    <lineage>
        <taxon>Bacteria</taxon>
        <taxon>Pseudomonadati</taxon>
        <taxon>Pseudomonadota</taxon>
        <taxon>Betaproteobacteria</taxon>
        <taxon>Nitrosomonadales</taxon>
        <taxon>Gallionellaceae</taxon>
        <taxon>Gallionella</taxon>
    </lineage>
</organism>